<name>A0A1H4M0C9_9BACT</name>
<dbReference type="Gene3D" id="3.40.50.300">
    <property type="entry name" value="P-loop containing nucleotide triphosphate hydrolases"/>
    <property type="match status" value="1"/>
</dbReference>
<accession>A0A1H4M0C9</accession>
<evidence type="ECO:0000313" key="1">
    <source>
        <dbReference type="EMBL" id="SEB76184.1"/>
    </source>
</evidence>
<sequence length="349" mass="38664">MRRICTQADLTLQDTIEITQNLRAAHSLCEEGTFDCLREDHLKLPLSNEQEVTALTSISEVQNANRLAGGQSLVFANSGITLIYGYNGSGKTGYARIIKQVCRTRDEQRGVLANVFVDATFPPASASISYKTDEEEFSTVWIDGLEAPKALNRISVFDSSTAPLYADKQNRIEFLPAGLDVLPRLGKLCESLSEDLEEEIAELEKFVTGPLPKVRSKKFLTQLEDLQCTSTGPLPSASSLEAEFCWTALDDPLLLELENKIQALSAPDKVLAQIARFKATFEILKSKVENLLLLLSREGVEAFSQLIEEARETRKAAEIASEGRFSEDPLKDAPLSEWMEKSLSKCRVV</sequence>
<evidence type="ECO:0008006" key="3">
    <source>
        <dbReference type="Google" id="ProtNLM"/>
    </source>
</evidence>
<evidence type="ECO:0000313" key="2">
    <source>
        <dbReference type="Proteomes" id="UP000182409"/>
    </source>
</evidence>
<gene>
    <name evidence="1" type="ORF">SAMN05443244_1768</name>
</gene>
<dbReference type="InterPro" id="IPR027417">
    <property type="entry name" value="P-loop_NTPase"/>
</dbReference>
<dbReference type="AlphaFoldDB" id="A0A1H4M0C9"/>
<dbReference type="Proteomes" id="UP000182409">
    <property type="component" value="Unassembled WGS sequence"/>
</dbReference>
<dbReference type="EMBL" id="FNSD01000001">
    <property type="protein sequence ID" value="SEB76184.1"/>
    <property type="molecule type" value="Genomic_DNA"/>
</dbReference>
<protein>
    <recommendedName>
        <fullName evidence="3">AAA domain-containing protein</fullName>
    </recommendedName>
</protein>
<proteinExistence type="predicted"/>
<dbReference type="SUPFAM" id="SSF52540">
    <property type="entry name" value="P-loop containing nucleoside triphosphate hydrolases"/>
    <property type="match status" value="1"/>
</dbReference>
<organism evidence="1 2">
    <name type="scientific">Terriglobus roseus</name>
    <dbReference type="NCBI Taxonomy" id="392734"/>
    <lineage>
        <taxon>Bacteria</taxon>
        <taxon>Pseudomonadati</taxon>
        <taxon>Acidobacteriota</taxon>
        <taxon>Terriglobia</taxon>
        <taxon>Terriglobales</taxon>
        <taxon>Acidobacteriaceae</taxon>
        <taxon>Terriglobus</taxon>
    </lineage>
</organism>
<reference evidence="1 2" key="1">
    <citation type="submission" date="2016-10" db="EMBL/GenBank/DDBJ databases">
        <authorList>
            <person name="de Groot N.N."/>
        </authorList>
    </citation>
    <scope>NUCLEOTIDE SEQUENCE [LARGE SCALE GENOMIC DNA]</scope>
    <source>
        <strain evidence="1 2">AB35.6</strain>
    </source>
</reference>